<dbReference type="Proteomes" id="UP000008281">
    <property type="component" value="Unassembled WGS sequence"/>
</dbReference>
<feature type="compositionally biased region" description="Basic residues" evidence="1">
    <location>
        <begin position="483"/>
        <end position="503"/>
    </location>
</feature>
<feature type="compositionally biased region" description="Low complexity" evidence="1">
    <location>
        <begin position="358"/>
        <end position="374"/>
    </location>
</feature>
<dbReference type="CDD" id="cd15517">
    <property type="entry name" value="PHD_TCF19_like"/>
    <property type="match status" value="1"/>
</dbReference>
<dbReference type="Gene3D" id="3.30.40.10">
    <property type="entry name" value="Zinc/RING finger domain, C3HC4 (zinc finger)"/>
    <property type="match status" value="1"/>
</dbReference>
<feature type="region of interest" description="Disordered" evidence="1">
    <location>
        <begin position="525"/>
        <end position="544"/>
    </location>
</feature>
<evidence type="ECO:0000313" key="3">
    <source>
        <dbReference type="Proteomes" id="UP000008281"/>
    </source>
</evidence>
<sequence>MSSSKNHEVISLESRRSDSLSSMQFLEWMMELGNSSNNAFILTTRRAMRETYAGMVYIAVAPLSEILEHPAPNGESNAVRCPIRTEPAFAPNVASVFKPLQTSACSSTTDVSFDSNSQNSTAVSDRSSPSTIPPTTLSKTEVSAPPTPLQPLSPSSFQAPNISPLSPHLGPLTPPPTLDLCSFPTEPVSPTSPIPAPADAVLPSSSATSSPPELAPVVGTLPVSSSTSRKLISSTPAVALSTMCSTSSPAQRSSSESSDLVEEGSHPTMSPHLVTLLALPVRATDAISTDDSSNVSNRQINNSNRRANRTPSIDLGRAAHSSGDKTSPTDQRNFAKSSFLDNEHTRLSVSPHLSSDCSAEIGSSARSNSSSHQAPNVSFTDCIPSHADNHSPVSSTSYAAQQNPVVEALVAGELLPKRSTVPVSHLVQQSKTKDVGYPFTPNSPENQASSSSNAPPGSTTPNLISSSSLRKRQHESTLEKESKKKKPIKKYKKKTRKSRKPKKVSSPPAPSSSRVAKSQASVSYVPSSSCSNDEECSTSSDLASRVKLRRQRAIEEQQPKRTPPKKKVRKNVQDKEKCGALPNYCLCVKYEEEEGGLHWVSCDLCREWFHIFCVRLDNINFEKEEPFVCCGERPTKEGRRVMRGAVYDQYQKMHPRPKPY</sequence>
<feature type="region of interest" description="Disordered" evidence="1">
    <location>
        <begin position="107"/>
        <end position="214"/>
    </location>
</feature>
<feature type="region of interest" description="Disordered" evidence="1">
    <location>
        <begin position="422"/>
        <end position="520"/>
    </location>
</feature>
<feature type="compositionally biased region" description="Polar residues" evidence="1">
    <location>
        <begin position="440"/>
        <end position="468"/>
    </location>
</feature>
<protein>
    <submittedName>
        <fullName evidence="2">Uncharacterized protein</fullName>
    </submittedName>
</protein>
<feature type="region of interest" description="Disordered" evidence="1">
    <location>
        <begin position="551"/>
        <end position="573"/>
    </location>
</feature>
<feature type="region of interest" description="Disordered" evidence="1">
    <location>
        <begin position="243"/>
        <end position="268"/>
    </location>
</feature>
<feature type="compositionally biased region" description="Low complexity" evidence="1">
    <location>
        <begin position="127"/>
        <end position="136"/>
    </location>
</feature>
<feature type="region of interest" description="Disordered" evidence="1">
    <location>
        <begin position="287"/>
        <end position="333"/>
    </location>
</feature>
<reference evidence="2" key="1">
    <citation type="submission" date="2007-07" db="EMBL/GenBank/DDBJ databases">
        <title>PCAP assembly of the Caenorhabditis remanei genome.</title>
        <authorList>
            <consortium name="The Caenorhabditis remanei Sequencing Consortium"/>
            <person name="Wilson R.K."/>
        </authorList>
    </citation>
    <scope>NUCLEOTIDE SEQUENCE [LARGE SCALE GENOMIC DNA]</scope>
    <source>
        <strain evidence="2">PB4641</strain>
    </source>
</reference>
<organism evidence="3">
    <name type="scientific">Caenorhabditis remanei</name>
    <name type="common">Caenorhabditis vulgaris</name>
    <dbReference type="NCBI Taxonomy" id="31234"/>
    <lineage>
        <taxon>Eukaryota</taxon>
        <taxon>Metazoa</taxon>
        <taxon>Ecdysozoa</taxon>
        <taxon>Nematoda</taxon>
        <taxon>Chromadorea</taxon>
        <taxon>Rhabditida</taxon>
        <taxon>Rhabditina</taxon>
        <taxon>Rhabditomorpha</taxon>
        <taxon>Rhabditoidea</taxon>
        <taxon>Rhabditidae</taxon>
        <taxon>Peloderinae</taxon>
        <taxon>Caenorhabditis</taxon>
    </lineage>
</organism>
<feature type="compositionally biased region" description="Polar residues" evidence="1">
    <location>
        <begin position="287"/>
        <end position="311"/>
    </location>
</feature>
<dbReference type="STRING" id="31234.E3MKH2"/>
<accession>E3MKH2</accession>
<gene>
    <name evidence="2" type="ORF">CRE_27681</name>
</gene>
<feature type="compositionally biased region" description="Low complexity" evidence="1">
    <location>
        <begin position="511"/>
        <end position="520"/>
    </location>
</feature>
<feature type="compositionally biased region" description="Polar residues" evidence="1">
    <location>
        <begin position="347"/>
        <end position="357"/>
    </location>
</feature>
<dbReference type="CTD" id="9818459"/>
<dbReference type="EMBL" id="DS268452">
    <property type="protein sequence ID" value="EFP04120.1"/>
    <property type="molecule type" value="Genomic_DNA"/>
</dbReference>
<feature type="compositionally biased region" description="Low complexity" evidence="1">
    <location>
        <begin position="245"/>
        <end position="258"/>
    </location>
</feature>
<dbReference type="AlphaFoldDB" id="E3MKH2"/>
<dbReference type="eggNOG" id="ENOG502SBAZ">
    <property type="taxonomic scope" value="Eukaryota"/>
</dbReference>
<dbReference type="OrthoDB" id="436852at2759"/>
<dbReference type="InterPro" id="IPR011011">
    <property type="entry name" value="Znf_FYVE_PHD"/>
</dbReference>
<dbReference type="RefSeq" id="XP_003103377.2">
    <property type="nucleotide sequence ID" value="XM_003103329.2"/>
</dbReference>
<evidence type="ECO:0000313" key="2">
    <source>
        <dbReference type="EMBL" id="EFP04120.1"/>
    </source>
</evidence>
<proteinExistence type="predicted"/>
<feature type="compositionally biased region" description="Polar residues" evidence="1">
    <location>
        <begin position="107"/>
        <end position="126"/>
    </location>
</feature>
<name>E3MKH2_CAERE</name>
<keyword evidence="3" id="KW-1185">Reference proteome</keyword>
<dbReference type="InterPro" id="IPR013083">
    <property type="entry name" value="Znf_RING/FYVE/PHD"/>
</dbReference>
<dbReference type="GeneID" id="9818459"/>
<feature type="compositionally biased region" description="Low complexity" evidence="1">
    <location>
        <begin position="152"/>
        <end position="171"/>
    </location>
</feature>
<dbReference type="KEGG" id="crq:GCK72_023131"/>
<evidence type="ECO:0000256" key="1">
    <source>
        <dbReference type="SAM" id="MobiDB-lite"/>
    </source>
</evidence>
<feature type="compositionally biased region" description="Polar residues" evidence="1">
    <location>
        <begin position="324"/>
        <end position="333"/>
    </location>
</feature>
<dbReference type="HOGENOM" id="CLU_415765_0_0_1"/>
<feature type="region of interest" description="Disordered" evidence="1">
    <location>
        <begin position="345"/>
        <end position="398"/>
    </location>
</feature>
<dbReference type="SUPFAM" id="SSF57903">
    <property type="entry name" value="FYVE/PHD zinc finger"/>
    <property type="match status" value="1"/>
</dbReference>